<feature type="transmembrane region" description="Helical" evidence="4">
    <location>
        <begin position="165"/>
        <end position="188"/>
    </location>
</feature>
<dbReference type="Pfam" id="PF17178">
    <property type="entry name" value="MASE5"/>
    <property type="match status" value="1"/>
</dbReference>
<organism evidence="6 7">
    <name type="scientific">Photobacterium sanctipauli</name>
    <dbReference type="NCBI Taxonomy" id="1342794"/>
    <lineage>
        <taxon>Bacteria</taxon>
        <taxon>Pseudomonadati</taxon>
        <taxon>Pseudomonadota</taxon>
        <taxon>Gammaproteobacteria</taxon>
        <taxon>Vibrionales</taxon>
        <taxon>Vibrionaceae</taxon>
        <taxon>Photobacterium</taxon>
    </lineage>
</organism>
<evidence type="ECO:0000256" key="2">
    <source>
        <dbReference type="ARBA" id="ARBA00034247"/>
    </source>
</evidence>
<name>A0A2T3NDB1_9GAMM</name>
<dbReference type="OrthoDB" id="5811490at2"/>
<dbReference type="GO" id="GO:0052621">
    <property type="term" value="F:diguanylate cyclase activity"/>
    <property type="evidence" value="ECO:0007669"/>
    <property type="project" value="UniProtKB-EC"/>
</dbReference>
<dbReference type="Gene3D" id="3.30.70.270">
    <property type="match status" value="1"/>
</dbReference>
<gene>
    <name evidence="6" type="ORF">C9I98_23575</name>
</gene>
<evidence type="ECO:0000313" key="6">
    <source>
        <dbReference type="EMBL" id="PSW12173.1"/>
    </source>
</evidence>
<dbReference type="InterPro" id="IPR050469">
    <property type="entry name" value="Diguanylate_Cyclase"/>
</dbReference>
<protein>
    <recommendedName>
        <fullName evidence="1">diguanylate cyclase</fullName>
        <ecNumber evidence="1">2.7.7.65</ecNumber>
    </recommendedName>
</protein>
<dbReference type="AlphaFoldDB" id="A0A2T3NDB1"/>
<reference evidence="6 7" key="1">
    <citation type="submission" date="2018-01" db="EMBL/GenBank/DDBJ databases">
        <title>Whole genome sequencing of Histamine producing bacteria.</title>
        <authorList>
            <person name="Butler K."/>
        </authorList>
    </citation>
    <scope>NUCLEOTIDE SEQUENCE [LARGE SCALE GENOMIC DNA]</scope>
    <source>
        <strain evidence="6 7">DSM 100436</strain>
    </source>
</reference>
<dbReference type="EMBL" id="PYMA01000022">
    <property type="protein sequence ID" value="PSW12173.1"/>
    <property type="molecule type" value="Genomic_DNA"/>
</dbReference>
<dbReference type="PANTHER" id="PTHR45138:SF9">
    <property type="entry name" value="DIGUANYLATE CYCLASE DGCM-RELATED"/>
    <property type="match status" value="1"/>
</dbReference>
<dbReference type="PANTHER" id="PTHR45138">
    <property type="entry name" value="REGULATORY COMPONENTS OF SENSORY TRANSDUCTION SYSTEM"/>
    <property type="match status" value="1"/>
</dbReference>
<keyword evidence="7" id="KW-1185">Reference proteome</keyword>
<feature type="transmembrane region" description="Helical" evidence="4">
    <location>
        <begin position="29"/>
        <end position="48"/>
    </location>
</feature>
<evidence type="ECO:0000313" key="7">
    <source>
        <dbReference type="Proteomes" id="UP000241771"/>
    </source>
</evidence>
<keyword evidence="4" id="KW-0812">Transmembrane</keyword>
<evidence type="ECO:0000256" key="3">
    <source>
        <dbReference type="SAM" id="MobiDB-lite"/>
    </source>
</evidence>
<keyword evidence="4" id="KW-0472">Membrane</keyword>
<evidence type="ECO:0000256" key="1">
    <source>
        <dbReference type="ARBA" id="ARBA00012528"/>
    </source>
</evidence>
<feature type="transmembrane region" description="Helical" evidence="4">
    <location>
        <begin position="93"/>
        <end position="112"/>
    </location>
</feature>
<evidence type="ECO:0000256" key="4">
    <source>
        <dbReference type="SAM" id="Phobius"/>
    </source>
</evidence>
<feature type="domain" description="GGDEF" evidence="5">
    <location>
        <begin position="239"/>
        <end position="376"/>
    </location>
</feature>
<comment type="catalytic activity">
    <reaction evidence="2">
        <text>2 GTP = 3',3'-c-di-GMP + 2 diphosphate</text>
        <dbReference type="Rhea" id="RHEA:24898"/>
        <dbReference type="ChEBI" id="CHEBI:33019"/>
        <dbReference type="ChEBI" id="CHEBI:37565"/>
        <dbReference type="ChEBI" id="CHEBI:58805"/>
        <dbReference type="EC" id="2.7.7.65"/>
    </reaction>
</comment>
<sequence length="391" mass="44132">MAPPLESGMDGQSYFECQQHYRQRQGWKLVAFTFLFLFALVALELFAVRRVVPHVAEDMVKLIAGGVATLLAGLVLLHQALPAMQRWQITSSVLAAVLGCGWAGLLLLPVFGAKLSSVALYTDLFTTISVIAFFSYRGATYLAVLPVLAAWMISDMVVAGGPEPLVVMAVLIRLLIVVVVREYLYYWFQSSVWHRYEEQRLRAELSNVALLDNVTGLQNSRHFDLVLEREVLAARRQNTELALVAFNIDPLRWHSMTYGQKEAKTVLRRISRGLRRGIFRPRDFLARLGSDEFVVLLPYTDLAGAKVVAERLQQQVHLSCDHTIMERLKRPVAVRSMVIEWLPTMSAAQLRQKMRDQFELQRETEADSDEIIVLGDTATEATADKQAEGRE</sequence>
<dbReference type="PROSITE" id="PS50887">
    <property type="entry name" value="GGDEF"/>
    <property type="match status" value="1"/>
</dbReference>
<dbReference type="SMART" id="SM00267">
    <property type="entry name" value="GGDEF"/>
    <property type="match status" value="1"/>
</dbReference>
<dbReference type="InterPro" id="IPR000160">
    <property type="entry name" value="GGDEF_dom"/>
</dbReference>
<dbReference type="Pfam" id="PF00990">
    <property type="entry name" value="GGDEF"/>
    <property type="match status" value="1"/>
</dbReference>
<feature type="region of interest" description="Disordered" evidence="3">
    <location>
        <begin position="369"/>
        <end position="391"/>
    </location>
</feature>
<dbReference type="CDD" id="cd01949">
    <property type="entry name" value="GGDEF"/>
    <property type="match status" value="1"/>
</dbReference>
<accession>A0A2T3NDB1</accession>
<keyword evidence="4" id="KW-1133">Transmembrane helix</keyword>
<dbReference type="InterPro" id="IPR033444">
    <property type="entry name" value="MASE5"/>
</dbReference>
<dbReference type="GO" id="GO:0043709">
    <property type="term" value="P:cell adhesion involved in single-species biofilm formation"/>
    <property type="evidence" value="ECO:0007669"/>
    <property type="project" value="TreeGrafter"/>
</dbReference>
<evidence type="ECO:0000259" key="5">
    <source>
        <dbReference type="PROSITE" id="PS50887"/>
    </source>
</evidence>
<dbReference type="RefSeq" id="WP_036825965.1">
    <property type="nucleotide sequence ID" value="NZ_JGVO01000696.1"/>
</dbReference>
<comment type="caution">
    <text evidence="6">The sequence shown here is derived from an EMBL/GenBank/DDBJ whole genome shotgun (WGS) entry which is preliminary data.</text>
</comment>
<dbReference type="Proteomes" id="UP000241771">
    <property type="component" value="Unassembled WGS sequence"/>
</dbReference>
<proteinExistence type="predicted"/>
<feature type="transmembrane region" description="Helical" evidence="4">
    <location>
        <begin position="60"/>
        <end position="81"/>
    </location>
</feature>
<feature type="compositionally biased region" description="Basic and acidic residues" evidence="3">
    <location>
        <begin position="382"/>
        <end position="391"/>
    </location>
</feature>
<dbReference type="GO" id="GO:1902201">
    <property type="term" value="P:negative regulation of bacterial-type flagellum-dependent cell motility"/>
    <property type="evidence" value="ECO:0007669"/>
    <property type="project" value="TreeGrafter"/>
</dbReference>
<dbReference type="NCBIfam" id="TIGR00254">
    <property type="entry name" value="GGDEF"/>
    <property type="match status" value="1"/>
</dbReference>
<dbReference type="EC" id="2.7.7.65" evidence="1"/>
<dbReference type="InterPro" id="IPR029787">
    <property type="entry name" value="Nucleotide_cyclase"/>
</dbReference>
<dbReference type="GO" id="GO:0005886">
    <property type="term" value="C:plasma membrane"/>
    <property type="evidence" value="ECO:0007669"/>
    <property type="project" value="TreeGrafter"/>
</dbReference>
<dbReference type="InterPro" id="IPR043128">
    <property type="entry name" value="Rev_trsase/Diguanyl_cyclase"/>
</dbReference>
<dbReference type="SUPFAM" id="SSF55073">
    <property type="entry name" value="Nucleotide cyclase"/>
    <property type="match status" value="1"/>
</dbReference>